<protein>
    <submittedName>
        <fullName evidence="2">Uncharacterized protein</fullName>
    </submittedName>
</protein>
<dbReference type="EMBL" id="JYDH01000158">
    <property type="protein sequence ID" value="KRY29853.1"/>
    <property type="molecule type" value="Genomic_DNA"/>
</dbReference>
<feature type="transmembrane region" description="Helical" evidence="1">
    <location>
        <begin position="307"/>
        <end position="333"/>
    </location>
</feature>
<evidence type="ECO:0000313" key="3">
    <source>
        <dbReference type="Proteomes" id="UP000054776"/>
    </source>
</evidence>
<sequence>MKPTDNNINIEKLHLQNEKPIQAPMNQVRETLSNITEERNSKFKTNEKSVNASIGMGINLAKAKVEKSERMQASLNRYMREKFRNFKVGRIESCKLANHLQQQHAALDIHAYLHFKEQRCTFAESSIHPFIHTYKKDFLFWTFAGIAFHLEICNSFKQMDVNVKLMNNNWKCLIILLLLGNCTCAGGGKFSIKIVARMTRMRRRFTVIKEIICVLHFHFMKRPAFPMNPVCMEAIDLVVCIDTNWLTFSPRSCALTSVDQRSRKNSNCPVNAEQTGGQFCRGDFLKKASLAIQWRIRQMNLFPHGCAVLLFISAHSLVWTFFFFHFIISNALALSSVKKQDIITRHRRCIPSNMTHSSSAYAFLLLLSLAID</sequence>
<keyword evidence="3" id="KW-1185">Reference proteome</keyword>
<proteinExistence type="predicted"/>
<accession>A0A0V1AYV6</accession>
<evidence type="ECO:0000313" key="2">
    <source>
        <dbReference type="EMBL" id="KRY29853.1"/>
    </source>
</evidence>
<organism evidence="2 3">
    <name type="scientific">Trichinella spiralis</name>
    <name type="common">Trichina worm</name>
    <dbReference type="NCBI Taxonomy" id="6334"/>
    <lineage>
        <taxon>Eukaryota</taxon>
        <taxon>Metazoa</taxon>
        <taxon>Ecdysozoa</taxon>
        <taxon>Nematoda</taxon>
        <taxon>Enoplea</taxon>
        <taxon>Dorylaimia</taxon>
        <taxon>Trichinellida</taxon>
        <taxon>Trichinellidae</taxon>
        <taxon>Trichinella</taxon>
    </lineage>
</organism>
<dbReference type="AlphaFoldDB" id="A0A0V1AYV6"/>
<keyword evidence="1" id="KW-1133">Transmembrane helix</keyword>
<reference evidence="2 3" key="1">
    <citation type="submission" date="2015-01" db="EMBL/GenBank/DDBJ databases">
        <title>Evolution of Trichinella species and genotypes.</title>
        <authorList>
            <person name="Korhonen P.K."/>
            <person name="Edoardo P."/>
            <person name="Giuseppe L.R."/>
            <person name="Gasser R.B."/>
        </authorList>
    </citation>
    <scope>NUCLEOTIDE SEQUENCE [LARGE SCALE GENOMIC DNA]</scope>
    <source>
        <strain evidence="2">ISS3</strain>
    </source>
</reference>
<gene>
    <name evidence="2" type="ORF">T01_15306</name>
</gene>
<name>A0A0V1AYV6_TRISP</name>
<keyword evidence="1" id="KW-0812">Transmembrane</keyword>
<dbReference type="OrthoDB" id="5920650at2759"/>
<keyword evidence="1" id="KW-0472">Membrane</keyword>
<evidence type="ECO:0000256" key="1">
    <source>
        <dbReference type="SAM" id="Phobius"/>
    </source>
</evidence>
<dbReference type="Proteomes" id="UP000054776">
    <property type="component" value="Unassembled WGS sequence"/>
</dbReference>
<dbReference type="InParanoid" id="A0A0V1AYV6"/>
<comment type="caution">
    <text evidence="2">The sequence shown here is derived from an EMBL/GenBank/DDBJ whole genome shotgun (WGS) entry which is preliminary data.</text>
</comment>